<name>A0A0H2Y1N3_BURO1</name>
<reference evidence="6" key="1">
    <citation type="submission" date="2006-05" db="EMBL/GenBank/DDBJ databases">
        <title>Complete sequence of chromosome 3 of Burkholderia cenocepacia AU 1054.</title>
        <authorList>
            <consortium name="US DOE Joint Genome Institute"/>
            <person name="Copeland A."/>
            <person name="Lucas S."/>
            <person name="Lapidus A."/>
            <person name="Barry K."/>
            <person name="Detter J.C."/>
            <person name="Glavina del Rio T."/>
            <person name="Hammon N."/>
            <person name="Israni S."/>
            <person name="Dalin E."/>
            <person name="Tice H."/>
            <person name="Pitluck S."/>
            <person name="Chain P."/>
            <person name="Malfatti S."/>
            <person name="Shin M."/>
            <person name="Vergez L."/>
            <person name="Schmutz J."/>
            <person name="Larimer F."/>
            <person name="Land M."/>
            <person name="Hauser L."/>
            <person name="Kyrpides N."/>
            <person name="Lykidis A."/>
            <person name="LiPuma J.J."/>
            <person name="Konstantinidis K."/>
            <person name="Tiedje J.M."/>
            <person name="Richardson P."/>
        </authorList>
    </citation>
    <scope>NUCLEOTIDE SEQUENCE [LARGE SCALE GENOMIC DNA]</scope>
    <source>
        <strain evidence="6">AU 1054</strain>
    </source>
</reference>
<evidence type="ECO:0000256" key="3">
    <source>
        <dbReference type="PROSITE-ProRule" id="PRU10007"/>
    </source>
</evidence>
<evidence type="ECO:0000313" key="6">
    <source>
        <dbReference type="EMBL" id="ABF80411.1"/>
    </source>
</evidence>
<dbReference type="Gene3D" id="3.40.605.10">
    <property type="entry name" value="Aldehyde Dehydrogenase, Chain A, domain 1"/>
    <property type="match status" value="1"/>
</dbReference>
<dbReference type="Pfam" id="PF00171">
    <property type="entry name" value="Aldedh"/>
    <property type="match status" value="1"/>
</dbReference>
<dbReference type="PROSITE" id="PS00070">
    <property type="entry name" value="ALDEHYDE_DEHYDR_CYS"/>
    <property type="match status" value="1"/>
</dbReference>
<organism evidence="6">
    <name type="scientific">Burkholderia orbicola (strain AU 1054)</name>
    <dbReference type="NCBI Taxonomy" id="331271"/>
    <lineage>
        <taxon>Bacteria</taxon>
        <taxon>Pseudomonadati</taxon>
        <taxon>Pseudomonadota</taxon>
        <taxon>Betaproteobacteria</taxon>
        <taxon>Burkholderiales</taxon>
        <taxon>Burkholderiaceae</taxon>
        <taxon>Burkholderia</taxon>
        <taxon>Burkholderia cepacia complex</taxon>
        <taxon>Burkholderia orbicola</taxon>
    </lineage>
</organism>
<dbReference type="EC" id="1.2.1.3" evidence="6"/>
<evidence type="ECO:0000256" key="1">
    <source>
        <dbReference type="ARBA" id="ARBA00009986"/>
    </source>
</evidence>
<dbReference type="InterPro" id="IPR029510">
    <property type="entry name" value="Ald_DH_CS_GLU"/>
</dbReference>
<sequence length="482" mass="50610">MQFDHYIGNARVVPNTGERIDVVDPSTGEPFATIARGDATDVQRAVSAAQRAMGDTLDGPWAKLSPVERSNLLFAYAAAVSQHADELAQLEARDTGKALNTARTDAAVLARYLQYYAGCVDKLHGDTLPYTAGFTVLTVREPIGVTGHIIPWNYPMQIYGRSVGASLAAGNACVVKPAEDASLSILRLAEIAAEVGFPAGTVNVVTGLGGEAGAALSAHPGIRHISFTGSTGTGALVGRAAAERHCPAVLELGGKSPQLLFDDADLDQALPVIVNAIVQNAGQTCSAGSRLLVQRTVYERVLDRLAQQFERLRSGPPSMNLEMGPLVNAKQHARVRAIVERAQADGIRVAARGTIAAGASGAGYYQEAVLFRDVPPDSELAQEEVFGPVLAAMPFDDEDAAVALANGTQYGLVAGVWTRDGARALRLARKLQAGQVFINNYGAGGGVELPFGGVKASGYGREKGFEALLGFTALKTIAIRHD</sequence>
<dbReference type="InterPro" id="IPR016163">
    <property type="entry name" value="Ald_DH_C"/>
</dbReference>
<dbReference type="FunFam" id="3.40.605.10:FF:000007">
    <property type="entry name" value="NAD/NADP-dependent betaine aldehyde dehydrogenase"/>
    <property type="match status" value="1"/>
</dbReference>
<dbReference type="CDD" id="cd07109">
    <property type="entry name" value="ALDH_AAS00426"/>
    <property type="match status" value="1"/>
</dbReference>
<proteinExistence type="inferred from homology"/>
<accession>A0A0H2Y1N3</accession>
<dbReference type="PROSITE" id="PS00687">
    <property type="entry name" value="ALDEHYDE_DEHYDR_GLU"/>
    <property type="match status" value="1"/>
</dbReference>
<evidence type="ECO:0000256" key="2">
    <source>
        <dbReference type="ARBA" id="ARBA00023002"/>
    </source>
</evidence>
<dbReference type="SUPFAM" id="SSF53720">
    <property type="entry name" value="ALDH-like"/>
    <property type="match status" value="1"/>
</dbReference>
<dbReference type="EMBL" id="CP000380">
    <property type="protein sequence ID" value="ABF80411.1"/>
    <property type="molecule type" value="Genomic_DNA"/>
</dbReference>
<dbReference type="HOGENOM" id="CLU_005391_0_2_4"/>
<dbReference type="GO" id="GO:0004029">
    <property type="term" value="F:aldehyde dehydrogenase (NAD+) activity"/>
    <property type="evidence" value="ECO:0007669"/>
    <property type="project" value="UniProtKB-EC"/>
</dbReference>
<dbReference type="InterPro" id="IPR016161">
    <property type="entry name" value="Ald_DH/histidinol_DH"/>
</dbReference>
<dbReference type="InterPro" id="IPR015590">
    <property type="entry name" value="Aldehyde_DH_dom"/>
</dbReference>
<keyword evidence="2 4" id="KW-0560">Oxidoreductase</keyword>
<gene>
    <name evidence="6" type="ordered locus">Bcen_5539</name>
</gene>
<feature type="domain" description="Aldehyde dehydrogenase" evidence="5">
    <location>
        <begin position="15"/>
        <end position="477"/>
    </location>
</feature>
<dbReference type="InterPro" id="IPR016162">
    <property type="entry name" value="Ald_DH_N"/>
</dbReference>
<dbReference type="Gene3D" id="3.40.309.10">
    <property type="entry name" value="Aldehyde Dehydrogenase, Chain A, domain 2"/>
    <property type="match status" value="1"/>
</dbReference>
<dbReference type="InterPro" id="IPR016160">
    <property type="entry name" value="Ald_DH_CS_CYS"/>
</dbReference>
<evidence type="ECO:0000259" key="5">
    <source>
        <dbReference type="Pfam" id="PF00171"/>
    </source>
</evidence>
<comment type="similarity">
    <text evidence="1 4">Belongs to the aldehyde dehydrogenase family.</text>
</comment>
<dbReference type="AlphaFoldDB" id="A0A0H2Y1N3"/>
<feature type="active site" evidence="3">
    <location>
        <position position="251"/>
    </location>
</feature>
<protein>
    <submittedName>
        <fullName evidence="6">Aldehyde dehydrogenase (NAD+)</fullName>
        <ecNumber evidence="6">1.2.1.3</ecNumber>
    </submittedName>
</protein>
<evidence type="ECO:0000256" key="4">
    <source>
        <dbReference type="RuleBase" id="RU003345"/>
    </source>
</evidence>
<dbReference type="PANTHER" id="PTHR11699">
    <property type="entry name" value="ALDEHYDE DEHYDROGENASE-RELATED"/>
    <property type="match status" value="1"/>
</dbReference>